<comment type="caution">
    <text evidence="11">The sequence shown here is derived from an EMBL/GenBank/DDBJ whole genome shotgun (WGS) entry which is preliminary data.</text>
</comment>
<dbReference type="InterPro" id="IPR047857">
    <property type="entry name" value="Snurportin1_C"/>
</dbReference>
<evidence type="ECO:0000256" key="3">
    <source>
        <dbReference type="ARBA" id="ARBA00004496"/>
    </source>
</evidence>
<evidence type="ECO:0000256" key="1">
    <source>
        <dbReference type="ARBA" id="ARBA00003975"/>
    </source>
</evidence>
<comment type="similarity">
    <text evidence="4">Belongs to the snurportin family.</text>
</comment>
<dbReference type="PANTHER" id="PTHR13403:SF6">
    <property type="entry name" value="SNURPORTIN-1"/>
    <property type="match status" value="1"/>
</dbReference>
<dbReference type="GO" id="GO:0003910">
    <property type="term" value="F:DNA ligase (ATP) activity"/>
    <property type="evidence" value="ECO:0007669"/>
    <property type="project" value="InterPro"/>
</dbReference>
<sequence length="351" mass="41256">MELDSLCEHWDSTLDIDEENSETVAESEQHPRLSLYKNKGRAIDQEKRWRQKLSILKSKKERLDHFDHNRFSVNKEEPSKHPWASTETKSEIRSWRRHSKLLMLAEWFLFMPPNFEEEYRMKICPKGRHVFIKASKGKTTVYTRNGRQLISSVSRLPGGGLGQSDNQNSSYTTLLDCILYCPEKNMDFSNFQMANETKQVTFVFYVVDIIFMRSTGYVNLPFYERSQWLESYLKQQIEEYNESDPVAFHILPSYECDVGSMQDAFSSIPSYEIDGVLFYHKDVNYEPGATPLVSWLKPYMLPEWFPDINYHSDFMKDIPDDYTDYINGIQQYEAKMSSKSLHSVIQPTIPE</sequence>
<evidence type="ECO:0000256" key="4">
    <source>
        <dbReference type="ARBA" id="ARBA00007540"/>
    </source>
</evidence>
<evidence type="ECO:0000313" key="11">
    <source>
        <dbReference type="EMBL" id="KAH9588014.1"/>
    </source>
</evidence>
<proteinExistence type="inferred from homology"/>
<dbReference type="GO" id="GO:0006310">
    <property type="term" value="P:DNA recombination"/>
    <property type="evidence" value="ECO:0007669"/>
    <property type="project" value="InterPro"/>
</dbReference>
<evidence type="ECO:0000256" key="6">
    <source>
        <dbReference type="ARBA" id="ARBA00022448"/>
    </source>
</evidence>
<dbReference type="GeneID" id="24596395"/>
<dbReference type="InterPro" id="IPR012310">
    <property type="entry name" value="DNA_ligase_ATP-dep_cent"/>
</dbReference>
<dbReference type="InterPro" id="IPR024721">
    <property type="entry name" value="Snurportin-1_N"/>
</dbReference>
<dbReference type="InterPro" id="IPR017336">
    <property type="entry name" value="Snurportin-1"/>
</dbReference>
<dbReference type="EMBL" id="AMPZ03000003">
    <property type="protein sequence ID" value="KAH9588014.1"/>
    <property type="molecule type" value="Genomic_DNA"/>
</dbReference>
<keyword evidence="12" id="KW-1185">Reference proteome</keyword>
<dbReference type="Gene3D" id="3.30.470.30">
    <property type="entry name" value="DNA ligase/mRNA capping enzyme"/>
    <property type="match status" value="1"/>
</dbReference>
<dbReference type="CTD" id="24596395"/>
<evidence type="ECO:0000256" key="7">
    <source>
        <dbReference type="ARBA" id="ARBA00022490"/>
    </source>
</evidence>
<dbReference type="GO" id="GO:0006281">
    <property type="term" value="P:DNA repair"/>
    <property type="evidence" value="ECO:0007669"/>
    <property type="project" value="InterPro"/>
</dbReference>
<accession>A0A922LKP4</accession>
<organism evidence="11 12">
    <name type="scientific">Schistosoma haematobium</name>
    <name type="common">Blood fluke</name>
    <dbReference type="NCBI Taxonomy" id="6185"/>
    <lineage>
        <taxon>Eukaryota</taxon>
        <taxon>Metazoa</taxon>
        <taxon>Spiralia</taxon>
        <taxon>Lophotrochozoa</taxon>
        <taxon>Platyhelminthes</taxon>
        <taxon>Trematoda</taxon>
        <taxon>Digenea</taxon>
        <taxon>Strigeidida</taxon>
        <taxon>Schistosomatoidea</taxon>
        <taxon>Schistosomatidae</taxon>
        <taxon>Schistosoma</taxon>
    </lineage>
</organism>
<name>A0A922LKP4_SCHHA</name>
<reference evidence="11" key="3">
    <citation type="submission" date="2021-06" db="EMBL/GenBank/DDBJ databases">
        <title>Chromosome-level genome assembly for S. haematobium.</title>
        <authorList>
            <person name="Stroehlein A.J."/>
        </authorList>
    </citation>
    <scope>NUCLEOTIDE SEQUENCE</scope>
</reference>
<comment type="function">
    <text evidence="1">Functions as an U snRNP-specific nuclear import adapter. Involved in the trimethylguanosine (m3G)-cap-dependent nuclear import of U snRNPs. Binds specifically to the terminal m3G-cap U snRNAs.</text>
</comment>
<dbReference type="Pfam" id="PF21974">
    <property type="entry name" value="SPN1_m3Gcap_bd"/>
    <property type="match status" value="1"/>
</dbReference>
<reference evidence="11" key="1">
    <citation type="journal article" date="2012" name="Nat. Genet.">
        <title>Whole-genome sequence of Schistosoma haematobium.</title>
        <authorList>
            <person name="Young N.D."/>
            <person name="Jex A.R."/>
            <person name="Li B."/>
            <person name="Liu S."/>
            <person name="Yang L."/>
            <person name="Xiong Z."/>
            <person name="Li Y."/>
            <person name="Cantacessi C."/>
            <person name="Hall R.S."/>
            <person name="Xu X."/>
            <person name="Chen F."/>
            <person name="Wu X."/>
            <person name="Zerlotini A."/>
            <person name="Oliveira G."/>
            <person name="Hofmann A."/>
            <person name="Zhang G."/>
            <person name="Fang X."/>
            <person name="Kang Y."/>
            <person name="Campbell B.E."/>
            <person name="Loukas A."/>
            <person name="Ranganathan S."/>
            <person name="Rollinson D."/>
            <person name="Rinaldi G."/>
            <person name="Brindley P.J."/>
            <person name="Yang H."/>
            <person name="Wang J."/>
            <person name="Wang J."/>
            <person name="Gasser R.B."/>
        </authorList>
    </citation>
    <scope>NUCLEOTIDE SEQUENCE</scope>
</reference>
<dbReference type="PROSITE" id="PS50160">
    <property type="entry name" value="DNA_LIGASE_A3"/>
    <property type="match status" value="1"/>
</dbReference>
<evidence type="ECO:0000256" key="2">
    <source>
        <dbReference type="ARBA" id="ARBA00004123"/>
    </source>
</evidence>
<dbReference type="Proteomes" id="UP000471633">
    <property type="component" value="Unassembled WGS sequence"/>
</dbReference>
<keyword evidence="9" id="KW-0539">Nucleus</keyword>
<evidence type="ECO:0000256" key="9">
    <source>
        <dbReference type="ARBA" id="ARBA00023242"/>
    </source>
</evidence>
<dbReference type="GO" id="GO:0005737">
    <property type="term" value="C:cytoplasm"/>
    <property type="evidence" value="ECO:0007669"/>
    <property type="project" value="UniProtKB-SubCell"/>
</dbReference>
<dbReference type="SUPFAM" id="SSF56091">
    <property type="entry name" value="DNA ligase/mRNA capping enzyme, catalytic domain"/>
    <property type="match status" value="1"/>
</dbReference>
<dbReference type="Pfam" id="PF11538">
    <property type="entry name" value="Snurportin1"/>
    <property type="match status" value="1"/>
</dbReference>
<comment type="subcellular location">
    <subcellularLocation>
        <location evidence="3">Cytoplasm</location>
    </subcellularLocation>
    <subcellularLocation>
        <location evidence="2">Nucleus</location>
    </subcellularLocation>
</comment>
<keyword evidence="8" id="KW-0694">RNA-binding</keyword>
<reference evidence="11" key="4">
    <citation type="journal article" date="2022" name="PLoS Pathog.">
        <title>Chromosome-level genome of Schistosoma haematobium underpins genome-wide explorations of molecular variation.</title>
        <authorList>
            <person name="Stroehlein A.J."/>
            <person name="Korhonen P.K."/>
            <person name="Lee V.V."/>
            <person name="Ralph S.A."/>
            <person name="Mentink-Kane M."/>
            <person name="You H."/>
            <person name="McManus D.P."/>
            <person name="Tchuente L.T."/>
            <person name="Stothard J.R."/>
            <person name="Kaur P."/>
            <person name="Dudchenko O."/>
            <person name="Aiden E.L."/>
            <person name="Yang B."/>
            <person name="Yang H."/>
            <person name="Emery A.M."/>
            <person name="Webster B.L."/>
            <person name="Brindley P.J."/>
            <person name="Rollinson D."/>
            <person name="Chang B.C.H."/>
            <person name="Gasser R.B."/>
            <person name="Young N.D."/>
        </authorList>
    </citation>
    <scope>NUCLEOTIDE SEQUENCE</scope>
</reference>
<feature type="domain" description="ATP-dependent DNA ligase family profile" evidence="10">
    <location>
        <begin position="195"/>
        <end position="297"/>
    </location>
</feature>
<evidence type="ECO:0000313" key="12">
    <source>
        <dbReference type="Proteomes" id="UP000471633"/>
    </source>
</evidence>
<dbReference type="CDD" id="cd09232">
    <property type="entry name" value="Snurportin-1_C"/>
    <property type="match status" value="1"/>
</dbReference>
<dbReference type="PANTHER" id="PTHR13403">
    <property type="entry name" value="SNURPORTIN1 RNUT1 PROTEIN RNA, U TRANSPORTER 1"/>
    <property type="match status" value="1"/>
</dbReference>
<dbReference type="GO" id="GO:0061015">
    <property type="term" value="P:snRNA import into nucleus"/>
    <property type="evidence" value="ECO:0007669"/>
    <property type="project" value="InterPro"/>
</dbReference>
<dbReference type="OrthoDB" id="10003593at2759"/>
<reference evidence="11" key="2">
    <citation type="journal article" date="2019" name="Gigascience">
        <title>High-quality Schistosoma haematobium genome achieved by single-molecule and long-range sequencing.</title>
        <authorList>
            <person name="Stroehlein A.J."/>
            <person name="Korhonen P.K."/>
            <person name="Chong T.M."/>
            <person name="Lim Y.L."/>
            <person name="Chan K.G."/>
            <person name="Webster B."/>
            <person name="Rollinson D."/>
            <person name="Brindley P.J."/>
            <person name="Gasser R.B."/>
            <person name="Young N.D."/>
        </authorList>
    </citation>
    <scope>NUCLEOTIDE SEQUENCE</scope>
</reference>
<evidence type="ECO:0000256" key="8">
    <source>
        <dbReference type="ARBA" id="ARBA00022884"/>
    </source>
</evidence>
<dbReference type="GO" id="GO:0005524">
    <property type="term" value="F:ATP binding"/>
    <property type="evidence" value="ECO:0007669"/>
    <property type="project" value="InterPro"/>
</dbReference>
<keyword evidence="7" id="KW-0963">Cytoplasm</keyword>
<protein>
    <recommendedName>
        <fullName evidence="5">Snurportin-1</fullName>
    </recommendedName>
</protein>
<dbReference type="GO" id="GO:0003723">
    <property type="term" value="F:RNA binding"/>
    <property type="evidence" value="ECO:0007669"/>
    <property type="project" value="UniProtKB-KW"/>
</dbReference>
<dbReference type="AlphaFoldDB" id="A0A922LKP4"/>
<dbReference type="RefSeq" id="XP_051069620.1">
    <property type="nucleotide sequence ID" value="XM_051213631.1"/>
</dbReference>
<gene>
    <name evidence="11" type="ORF">MS3_00005548</name>
</gene>
<evidence type="ECO:0000256" key="5">
    <source>
        <dbReference type="ARBA" id="ARBA00016034"/>
    </source>
</evidence>
<keyword evidence="6" id="KW-0813">Transport</keyword>
<dbReference type="GO" id="GO:0005634">
    <property type="term" value="C:nucleus"/>
    <property type="evidence" value="ECO:0007669"/>
    <property type="project" value="UniProtKB-SubCell"/>
</dbReference>
<evidence type="ECO:0000259" key="10">
    <source>
        <dbReference type="PROSITE" id="PS50160"/>
    </source>
</evidence>